<dbReference type="Pfam" id="PF00651">
    <property type="entry name" value="BTB"/>
    <property type="match status" value="1"/>
</dbReference>
<dbReference type="Gene3D" id="3.30.710.10">
    <property type="entry name" value="Potassium Channel Kv1.1, Chain A"/>
    <property type="match status" value="1"/>
</dbReference>
<protein>
    <submittedName>
        <fullName evidence="2">BTB/POZ domain-containing protein</fullName>
    </submittedName>
</protein>
<name>A0AAD4MH23_9BILA</name>
<dbReference type="PANTHER" id="PTHR22744">
    <property type="entry name" value="HELIX LOOP HELIX PROTEIN 21-RELATED"/>
    <property type="match status" value="1"/>
</dbReference>
<dbReference type="PANTHER" id="PTHR22744:SF17">
    <property type="entry name" value="BTB DOMAIN-CONTAINING PROTEIN"/>
    <property type="match status" value="1"/>
</dbReference>
<evidence type="ECO:0000313" key="2">
    <source>
        <dbReference type="EMBL" id="KAI1693731.1"/>
    </source>
</evidence>
<keyword evidence="3" id="KW-1185">Reference proteome</keyword>
<comment type="caution">
    <text evidence="2">The sequence shown here is derived from an EMBL/GenBank/DDBJ whole genome shotgun (WGS) entry which is preliminary data.</text>
</comment>
<dbReference type="PROSITE" id="PS50097">
    <property type="entry name" value="BTB"/>
    <property type="match status" value="1"/>
</dbReference>
<evidence type="ECO:0000259" key="1">
    <source>
        <dbReference type="PROSITE" id="PS50097"/>
    </source>
</evidence>
<dbReference type="SMART" id="SM00225">
    <property type="entry name" value="BTB"/>
    <property type="match status" value="1"/>
</dbReference>
<dbReference type="Proteomes" id="UP001201812">
    <property type="component" value="Unassembled WGS sequence"/>
</dbReference>
<proteinExistence type="predicted"/>
<organism evidence="2 3">
    <name type="scientific">Ditylenchus destructor</name>
    <dbReference type="NCBI Taxonomy" id="166010"/>
    <lineage>
        <taxon>Eukaryota</taxon>
        <taxon>Metazoa</taxon>
        <taxon>Ecdysozoa</taxon>
        <taxon>Nematoda</taxon>
        <taxon>Chromadorea</taxon>
        <taxon>Rhabditida</taxon>
        <taxon>Tylenchina</taxon>
        <taxon>Tylenchomorpha</taxon>
        <taxon>Sphaerularioidea</taxon>
        <taxon>Anguinidae</taxon>
        <taxon>Anguininae</taxon>
        <taxon>Ditylenchus</taxon>
    </lineage>
</organism>
<sequence>MSKSKNDYSELVIVAENEWYSRKEERTEVCIYNTLWKIEENLSRPRNTIDRVFCRKFLAERENCHAEVLFIGDNNYLTNVLINKVRKNFVITAKDDYHGPGVALGYDYHGSVVIRILEDKQSFLKEFDDRSAADVTFVVNGKECKGDRKYLAAISPVFNAMLYGKFVEARLDRIELEGIKSAEIFKDFLLAISPLRIQPNPSNVIALLKLAHQYDIPFLMRNCEDHLMRCYEISTADRILLAGNTAWSLSRCC</sequence>
<dbReference type="SUPFAM" id="SSF54695">
    <property type="entry name" value="POZ domain"/>
    <property type="match status" value="1"/>
</dbReference>
<reference evidence="2" key="1">
    <citation type="submission" date="2022-01" db="EMBL/GenBank/DDBJ databases">
        <title>Genome Sequence Resource for Two Populations of Ditylenchus destructor, the Migratory Endoparasitic Phytonematode.</title>
        <authorList>
            <person name="Zhang H."/>
            <person name="Lin R."/>
            <person name="Xie B."/>
        </authorList>
    </citation>
    <scope>NUCLEOTIDE SEQUENCE</scope>
    <source>
        <strain evidence="2">BazhouSP</strain>
    </source>
</reference>
<dbReference type="InterPro" id="IPR011333">
    <property type="entry name" value="SKP1/BTB/POZ_sf"/>
</dbReference>
<dbReference type="EMBL" id="JAKKPZ010000592">
    <property type="protein sequence ID" value="KAI1693731.1"/>
    <property type="molecule type" value="Genomic_DNA"/>
</dbReference>
<gene>
    <name evidence="2" type="ORF">DdX_20504</name>
</gene>
<dbReference type="AlphaFoldDB" id="A0AAD4MH23"/>
<feature type="domain" description="BTB" evidence="1">
    <location>
        <begin position="133"/>
        <end position="201"/>
    </location>
</feature>
<accession>A0AAD4MH23</accession>
<dbReference type="InterPro" id="IPR000210">
    <property type="entry name" value="BTB/POZ_dom"/>
</dbReference>
<evidence type="ECO:0000313" key="3">
    <source>
        <dbReference type="Proteomes" id="UP001201812"/>
    </source>
</evidence>